<evidence type="ECO:0000256" key="4">
    <source>
        <dbReference type="ARBA" id="ARBA00022490"/>
    </source>
</evidence>
<evidence type="ECO:0000256" key="7">
    <source>
        <dbReference type="ARBA" id="ARBA00023242"/>
    </source>
</evidence>
<feature type="compositionally biased region" description="Acidic residues" evidence="11">
    <location>
        <begin position="614"/>
        <end position="627"/>
    </location>
</feature>
<evidence type="ECO:0000256" key="8">
    <source>
        <dbReference type="ARBA" id="ARBA00023274"/>
    </source>
</evidence>
<dbReference type="EMBL" id="KV700127">
    <property type="protein sequence ID" value="OCF33132.1"/>
    <property type="molecule type" value="Genomic_DNA"/>
</dbReference>
<dbReference type="Gene3D" id="1.10.3450.40">
    <property type="entry name" value="Signal recognition particle, SRP68 subunit, RNA-binding domain"/>
    <property type="match status" value="1"/>
</dbReference>
<gene>
    <name evidence="12" type="ORF">I316_05177</name>
</gene>
<dbReference type="OrthoDB" id="10255118at2759"/>
<dbReference type="GO" id="GO:0005786">
    <property type="term" value="C:signal recognition particle, endoplasmic reticulum targeting"/>
    <property type="evidence" value="ECO:0007669"/>
    <property type="project" value="UniProtKB-KW"/>
</dbReference>
<evidence type="ECO:0000256" key="2">
    <source>
        <dbReference type="ARBA" id="ARBA00004604"/>
    </source>
</evidence>
<keyword evidence="6 10" id="KW-0733">Signal recognition particle</keyword>
<dbReference type="InterPro" id="IPR026258">
    <property type="entry name" value="SRP68"/>
</dbReference>
<sequence>MSESDLSFKLLSTLSKERAVYGLRNGDLERYRRHCANKVHRLRQITNNTCGKGKTYKTPPKLDASTVKDVRELQLALFSAERALAHSHDLKSQRNKPNAPAQAVKKEQISWLRRALKLSASLFETVSTLTTGSGDSQTAKVNQRTLAEVTIYYLTVRSELSFERNDFISALSDLAARRRLLGVLAESAKDSYDEALAHEFIDAQDPLIRYCAYKLGRADSHDIDGVMADITEDVLLEALPIYSKLTEGLKKELGSEMQEGRKKLEDVTFGGEKVDFRNAELVRVMGKVQDELKRAEGKNGKGKSRGMSGWDRVLAVLGEAEGVARKLVEDHESSRSSTSLRSAQVSNSLSFAHEYIVHLLLSHRIKRDLQLIDVLTSSLSSSLPTEIGDFKIRGGKVKIEETVKGLAGIVKLLDTVLQSLRGMAELSIVQEKEGVRLGVEGSEAYYHASKCLTLARLHCIHPTPSYCSAVSLLSRASPSVDQARALLGSPSSPLEEVIVEIPPIQIEALEADIQKLDTAAKKGLFAAHIEKPVFFDMAFNYIDIPFEELEVLAGKQKAPTTTQVISEQVGKVAQSALGGVDRVKKLGRETREATPAPEAAVRPAHTQSQKTQDAEDEEVGEEEEDEKETTSQKKGWLGGWFGRGK</sequence>
<evidence type="ECO:0000256" key="5">
    <source>
        <dbReference type="ARBA" id="ARBA00022884"/>
    </source>
</evidence>
<proteinExistence type="inferred from homology"/>
<evidence type="ECO:0000256" key="11">
    <source>
        <dbReference type="SAM" id="MobiDB-lite"/>
    </source>
</evidence>
<feature type="region of interest" description="Disordered" evidence="11">
    <location>
        <begin position="588"/>
        <end position="645"/>
    </location>
</feature>
<protein>
    <recommendedName>
        <fullName evidence="9 10">Signal recognition particle subunit SRP68</fullName>
        <shortName evidence="10">SRP68</shortName>
    </recommendedName>
</protein>
<feature type="compositionally biased region" description="Low complexity" evidence="11">
    <location>
        <begin position="593"/>
        <end position="604"/>
    </location>
</feature>
<keyword evidence="8 10" id="KW-0687">Ribonucleoprotein</keyword>
<accession>A0A1B9GPZ3</accession>
<evidence type="ECO:0000256" key="9">
    <source>
        <dbReference type="ARBA" id="ARBA00029498"/>
    </source>
</evidence>
<comment type="function">
    <text evidence="10">Component of the signal recognition particle (SRP) complex, a ribonucleoprotein complex that mediates the cotranslational targeting of secretory and membrane proteins to the endoplasmic reticulum (ER). The SRP complex interacts with the signal sequence in nascent secretory and membrane proteins and directs them to the membrane of the ER.</text>
</comment>
<dbReference type="InterPro" id="IPR034652">
    <property type="entry name" value="SRP68-RBD"/>
</dbReference>
<evidence type="ECO:0000256" key="10">
    <source>
        <dbReference type="PIRNR" id="PIRNR038995"/>
    </source>
</evidence>
<dbReference type="GO" id="GO:0005047">
    <property type="term" value="F:signal recognition particle binding"/>
    <property type="evidence" value="ECO:0007669"/>
    <property type="project" value="InterPro"/>
</dbReference>
<dbReference type="GO" id="GO:0030942">
    <property type="term" value="F:endoplasmic reticulum signal peptide binding"/>
    <property type="evidence" value="ECO:0007669"/>
    <property type="project" value="InterPro"/>
</dbReference>
<evidence type="ECO:0000256" key="6">
    <source>
        <dbReference type="ARBA" id="ARBA00023135"/>
    </source>
</evidence>
<reference evidence="12 13" key="1">
    <citation type="submission" date="2013-07" db="EMBL/GenBank/DDBJ databases">
        <title>The Genome Sequence of Cryptococcus heveanensis BCC8398.</title>
        <authorList>
            <consortium name="The Broad Institute Genome Sequencing Platform"/>
            <person name="Cuomo C."/>
            <person name="Litvintseva A."/>
            <person name="Chen Y."/>
            <person name="Heitman J."/>
            <person name="Sun S."/>
            <person name="Springer D."/>
            <person name="Dromer F."/>
            <person name="Young S.K."/>
            <person name="Zeng Q."/>
            <person name="Gargeya S."/>
            <person name="Fitzgerald M."/>
            <person name="Abouelleil A."/>
            <person name="Alvarado L."/>
            <person name="Berlin A.M."/>
            <person name="Chapman S.B."/>
            <person name="Dewar J."/>
            <person name="Goldberg J."/>
            <person name="Griggs A."/>
            <person name="Gujja S."/>
            <person name="Hansen M."/>
            <person name="Howarth C."/>
            <person name="Imamovic A."/>
            <person name="Larimer J."/>
            <person name="McCowan C."/>
            <person name="Murphy C."/>
            <person name="Pearson M."/>
            <person name="Priest M."/>
            <person name="Roberts A."/>
            <person name="Saif S."/>
            <person name="Shea T."/>
            <person name="Sykes S."/>
            <person name="Wortman J."/>
            <person name="Nusbaum C."/>
            <person name="Birren B."/>
        </authorList>
    </citation>
    <scope>NUCLEOTIDE SEQUENCE [LARGE SCALE GENOMIC DNA]</scope>
    <source>
        <strain evidence="12 13">BCC8398</strain>
    </source>
</reference>
<dbReference type="Pfam" id="PF16969">
    <property type="entry name" value="SRP68"/>
    <property type="match status" value="1"/>
</dbReference>
<dbReference type="PANTHER" id="PTHR12860:SF0">
    <property type="entry name" value="SIGNAL RECOGNITION PARTICLE SUBUNIT SRP68"/>
    <property type="match status" value="1"/>
</dbReference>
<dbReference type="CDD" id="cd15481">
    <property type="entry name" value="SRP68-RBD"/>
    <property type="match status" value="1"/>
</dbReference>
<dbReference type="GO" id="GO:0008312">
    <property type="term" value="F:7S RNA binding"/>
    <property type="evidence" value="ECO:0007669"/>
    <property type="project" value="InterPro"/>
</dbReference>
<keyword evidence="13" id="KW-1185">Reference proteome</keyword>
<keyword evidence="4 10" id="KW-0963">Cytoplasm</keyword>
<organism evidence="12 13">
    <name type="scientific">Kwoniella heveanensis BCC8398</name>
    <dbReference type="NCBI Taxonomy" id="1296120"/>
    <lineage>
        <taxon>Eukaryota</taxon>
        <taxon>Fungi</taxon>
        <taxon>Dikarya</taxon>
        <taxon>Basidiomycota</taxon>
        <taxon>Agaricomycotina</taxon>
        <taxon>Tremellomycetes</taxon>
        <taxon>Tremellales</taxon>
        <taxon>Cryptococcaceae</taxon>
        <taxon>Kwoniella</taxon>
    </lineage>
</organism>
<evidence type="ECO:0000313" key="12">
    <source>
        <dbReference type="EMBL" id="OCF33132.1"/>
    </source>
</evidence>
<dbReference type="STRING" id="1296120.A0A1B9GPZ3"/>
<dbReference type="InterPro" id="IPR038253">
    <property type="entry name" value="SRP68_N_sf"/>
</dbReference>
<reference evidence="13" key="2">
    <citation type="submission" date="2013-12" db="EMBL/GenBank/DDBJ databases">
        <title>Evolution of pathogenesis and genome organization in the Tremellales.</title>
        <authorList>
            <person name="Cuomo C."/>
            <person name="Litvintseva A."/>
            <person name="Heitman J."/>
            <person name="Chen Y."/>
            <person name="Sun S."/>
            <person name="Springer D."/>
            <person name="Dromer F."/>
            <person name="Young S."/>
            <person name="Zeng Q."/>
            <person name="Chapman S."/>
            <person name="Gujja S."/>
            <person name="Saif S."/>
            <person name="Birren B."/>
        </authorList>
    </citation>
    <scope>NUCLEOTIDE SEQUENCE [LARGE SCALE GENOMIC DNA]</scope>
    <source>
        <strain evidence="13">BCC8398</strain>
    </source>
</reference>
<comment type="subcellular location">
    <subcellularLocation>
        <location evidence="1 10">Cytoplasm</location>
    </subcellularLocation>
    <subcellularLocation>
        <location evidence="2">Nucleus</location>
        <location evidence="2">Nucleolus</location>
    </subcellularLocation>
</comment>
<name>A0A1B9GPZ3_9TREE</name>
<dbReference type="PIRSF" id="PIRSF038995">
    <property type="entry name" value="SRP68"/>
    <property type="match status" value="1"/>
</dbReference>
<dbReference type="PANTHER" id="PTHR12860">
    <property type="entry name" value="SIGNAL RECOGNITION PARTICLE 68 KDA PROTEIN"/>
    <property type="match status" value="1"/>
</dbReference>
<evidence type="ECO:0000256" key="3">
    <source>
        <dbReference type="ARBA" id="ARBA00009352"/>
    </source>
</evidence>
<dbReference type="Proteomes" id="UP000092666">
    <property type="component" value="Unassembled WGS sequence"/>
</dbReference>
<evidence type="ECO:0000313" key="13">
    <source>
        <dbReference type="Proteomes" id="UP000092666"/>
    </source>
</evidence>
<keyword evidence="7" id="KW-0539">Nucleus</keyword>
<keyword evidence="5 10" id="KW-0694">RNA-binding</keyword>
<comment type="similarity">
    <text evidence="3 10">Belongs to the SRP68 family.</text>
</comment>
<evidence type="ECO:0000256" key="1">
    <source>
        <dbReference type="ARBA" id="ARBA00004496"/>
    </source>
</evidence>
<dbReference type="GO" id="GO:0005730">
    <property type="term" value="C:nucleolus"/>
    <property type="evidence" value="ECO:0007669"/>
    <property type="project" value="UniProtKB-SubCell"/>
</dbReference>
<dbReference type="AlphaFoldDB" id="A0A1B9GPZ3"/>
<feature type="compositionally biased region" description="Gly residues" evidence="11">
    <location>
        <begin position="636"/>
        <end position="645"/>
    </location>
</feature>
<dbReference type="GO" id="GO:0006614">
    <property type="term" value="P:SRP-dependent cotranslational protein targeting to membrane"/>
    <property type="evidence" value="ECO:0007669"/>
    <property type="project" value="InterPro"/>
</dbReference>